<dbReference type="GO" id="GO:0000794">
    <property type="term" value="C:condensed nuclear chromosome"/>
    <property type="evidence" value="ECO:0007669"/>
    <property type="project" value="TreeGrafter"/>
</dbReference>
<keyword evidence="3" id="KW-1185">Reference proteome</keyword>
<dbReference type="GO" id="GO:0051880">
    <property type="term" value="F:G-quadruplex DNA binding"/>
    <property type="evidence" value="ECO:0007669"/>
    <property type="project" value="TreeGrafter"/>
</dbReference>
<evidence type="ECO:0000313" key="2">
    <source>
        <dbReference type="EMBL" id="VDO34291.1"/>
    </source>
</evidence>
<dbReference type="PANTHER" id="PTHR18867">
    <property type="entry name" value="RAD50"/>
    <property type="match status" value="1"/>
</dbReference>
<dbReference type="GO" id="GO:0043047">
    <property type="term" value="F:single-stranded telomeric DNA binding"/>
    <property type="evidence" value="ECO:0007669"/>
    <property type="project" value="TreeGrafter"/>
</dbReference>
<gene>
    <name evidence="2" type="ORF">HPLM_LOCUS8249</name>
</gene>
<dbReference type="AlphaFoldDB" id="A0A158QME0"/>
<evidence type="ECO:0000313" key="4">
    <source>
        <dbReference type="WBParaSite" id="HPLM_0000825701-mRNA-1"/>
    </source>
</evidence>
<reference evidence="4" key="1">
    <citation type="submission" date="2016-04" db="UniProtKB">
        <authorList>
            <consortium name="WormBaseParasite"/>
        </authorList>
    </citation>
    <scope>IDENTIFICATION</scope>
</reference>
<evidence type="ECO:0000313" key="3">
    <source>
        <dbReference type="Proteomes" id="UP000268014"/>
    </source>
</evidence>
<dbReference type="GO" id="GO:0006302">
    <property type="term" value="P:double-strand break repair"/>
    <property type="evidence" value="ECO:0007669"/>
    <property type="project" value="TreeGrafter"/>
</dbReference>
<sequence length="432" mass="49873">MLQRLIVGLIIPLPWKVLNSGSENHLRPLSEPKELKLRFDRIFRLTRFVKAIEIMKKMKKDYESQLATLVEKQSCKEMVVKSKIKYVHQRDSCNSLRKQSKESIRSLDTKIKLCTEVIETSSQKLLEIEELEKNAEIKKAELRMLNEQLSTIKVAPYPGTEKELRAEIQEIDSSTEFQELESRRDRMQSNIDSISSDIVRMKKEKEEAENEMRDAASMKMMENDIQNDLHNLERHLVASLGFSGPDYAGELREKISLEENELQSLRLISFEDVSAQEASNIARRKNLSQVDAAQMELTRLTCEANAILSSVEQRKGDIATEESKLLDANVNQQQLEEISKQIDKLEIELSKIPLLEEQHVEDLQSRRQRLQKEVEGLREQCRMAETIAETEGAVERKSAQRDEVKQELNALIEKHSDSLTLEFGKVPDGPWR</sequence>
<dbReference type="STRING" id="6290.A0A158QME0"/>
<feature type="coiled-coil region" evidence="1">
    <location>
        <begin position="177"/>
        <end position="218"/>
    </location>
</feature>
<dbReference type="WBParaSite" id="HPLM_0000825701-mRNA-1">
    <property type="protein sequence ID" value="HPLM_0000825701-mRNA-1"/>
    <property type="gene ID" value="HPLM_0000825701"/>
</dbReference>
<proteinExistence type="predicted"/>
<protein>
    <submittedName>
        <fullName evidence="4">Protein CASP</fullName>
    </submittedName>
</protein>
<feature type="coiled-coil region" evidence="1">
    <location>
        <begin position="121"/>
        <end position="148"/>
    </location>
</feature>
<dbReference type="PANTHER" id="PTHR18867:SF12">
    <property type="entry name" value="DNA REPAIR PROTEIN RAD50"/>
    <property type="match status" value="1"/>
</dbReference>
<reference evidence="2 3" key="2">
    <citation type="submission" date="2018-11" db="EMBL/GenBank/DDBJ databases">
        <authorList>
            <consortium name="Pathogen Informatics"/>
        </authorList>
    </citation>
    <scope>NUCLEOTIDE SEQUENCE [LARGE SCALE GENOMIC DNA]</scope>
    <source>
        <strain evidence="2 3">MHpl1</strain>
    </source>
</reference>
<dbReference type="GO" id="GO:0000722">
    <property type="term" value="P:telomere maintenance via recombination"/>
    <property type="evidence" value="ECO:0007669"/>
    <property type="project" value="TreeGrafter"/>
</dbReference>
<dbReference type="EMBL" id="UZAF01016817">
    <property type="protein sequence ID" value="VDO34291.1"/>
    <property type="molecule type" value="Genomic_DNA"/>
</dbReference>
<dbReference type="OrthoDB" id="18797at2759"/>
<evidence type="ECO:0000256" key="1">
    <source>
        <dbReference type="SAM" id="Coils"/>
    </source>
</evidence>
<dbReference type="GO" id="GO:0007004">
    <property type="term" value="P:telomere maintenance via telomerase"/>
    <property type="evidence" value="ECO:0007669"/>
    <property type="project" value="TreeGrafter"/>
</dbReference>
<name>A0A158QME0_HAEPC</name>
<dbReference type="Proteomes" id="UP000268014">
    <property type="component" value="Unassembled WGS sequence"/>
</dbReference>
<organism evidence="4">
    <name type="scientific">Haemonchus placei</name>
    <name type="common">Barber's pole worm</name>
    <dbReference type="NCBI Taxonomy" id="6290"/>
    <lineage>
        <taxon>Eukaryota</taxon>
        <taxon>Metazoa</taxon>
        <taxon>Ecdysozoa</taxon>
        <taxon>Nematoda</taxon>
        <taxon>Chromadorea</taxon>
        <taxon>Rhabditida</taxon>
        <taxon>Rhabditina</taxon>
        <taxon>Rhabditomorpha</taxon>
        <taxon>Strongyloidea</taxon>
        <taxon>Trichostrongylidae</taxon>
        <taxon>Haemonchus</taxon>
    </lineage>
</organism>
<dbReference type="GO" id="GO:0070192">
    <property type="term" value="P:chromosome organization involved in meiotic cell cycle"/>
    <property type="evidence" value="ECO:0007669"/>
    <property type="project" value="TreeGrafter"/>
</dbReference>
<feature type="coiled-coil region" evidence="1">
    <location>
        <begin position="328"/>
        <end position="414"/>
    </location>
</feature>
<dbReference type="GO" id="GO:0030870">
    <property type="term" value="C:Mre11 complex"/>
    <property type="evidence" value="ECO:0007669"/>
    <property type="project" value="TreeGrafter"/>
</dbReference>
<keyword evidence="1" id="KW-0175">Coiled coil</keyword>
<accession>A0A158QME0</accession>
<dbReference type="GO" id="GO:0003691">
    <property type="term" value="F:double-stranded telomeric DNA binding"/>
    <property type="evidence" value="ECO:0007669"/>
    <property type="project" value="TreeGrafter"/>
</dbReference>